<proteinExistence type="predicted"/>
<keyword evidence="3" id="KW-1185">Reference proteome</keyword>
<dbReference type="Proteomes" id="UP001176940">
    <property type="component" value="Unassembled WGS sequence"/>
</dbReference>
<feature type="transmembrane region" description="Helical" evidence="1">
    <location>
        <begin position="43"/>
        <end position="65"/>
    </location>
</feature>
<sequence length="142" mass="15833">FLIVTFCVFQVNDPDAEIWIVIYVIPAALIFLLSINPDITGHIIWRTLSALHGAVCLIGASYLLLSGDIRNILHQEEGRELSGLVIIAVWMLLCKDSARATVGGVRLFVAVSVSVLPLLVWIYIYVDKEMRTSWPQHCKTAI</sequence>
<feature type="transmembrane region" description="Helical" evidence="1">
    <location>
        <begin position="18"/>
        <end position="36"/>
    </location>
</feature>
<evidence type="ECO:0000313" key="3">
    <source>
        <dbReference type="Proteomes" id="UP001176940"/>
    </source>
</evidence>
<reference evidence="2" key="1">
    <citation type="submission" date="2023-07" db="EMBL/GenBank/DDBJ databases">
        <authorList>
            <person name="Stuckert A."/>
        </authorList>
    </citation>
    <scope>NUCLEOTIDE SEQUENCE</scope>
</reference>
<keyword evidence="1" id="KW-0472">Membrane</keyword>
<evidence type="ECO:0000256" key="1">
    <source>
        <dbReference type="SAM" id="Phobius"/>
    </source>
</evidence>
<keyword evidence="1" id="KW-1133">Transmembrane helix</keyword>
<protein>
    <recommendedName>
        <fullName evidence="4">Transmembrane protein 220</fullName>
    </recommendedName>
</protein>
<dbReference type="PANTHER" id="PTHR34262:SF1">
    <property type="entry name" value="TRANSMEMBRANE PROTEIN 220"/>
    <property type="match status" value="1"/>
</dbReference>
<feature type="non-terminal residue" evidence="2">
    <location>
        <position position="1"/>
    </location>
</feature>
<feature type="transmembrane region" description="Helical" evidence="1">
    <location>
        <begin position="105"/>
        <end position="126"/>
    </location>
</feature>
<dbReference type="EMBL" id="CAUEEQ010075935">
    <property type="protein sequence ID" value="CAJ0966630.1"/>
    <property type="molecule type" value="Genomic_DNA"/>
</dbReference>
<dbReference type="Pfam" id="PF15071">
    <property type="entry name" value="TMEM220"/>
    <property type="match status" value="1"/>
</dbReference>
<evidence type="ECO:0008006" key="4">
    <source>
        <dbReference type="Google" id="ProtNLM"/>
    </source>
</evidence>
<organism evidence="2 3">
    <name type="scientific">Ranitomeya imitator</name>
    <name type="common">mimic poison frog</name>
    <dbReference type="NCBI Taxonomy" id="111125"/>
    <lineage>
        <taxon>Eukaryota</taxon>
        <taxon>Metazoa</taxon>
        <taxon>Chordata</taxon>
        <taxon>Craniata</taxon>
        <taxon>Vertebrata</taxon>
        <taxon>Euteleostomi</taxon>
        <taxon>Amphibia</taxon>
        <taxon>Batrachia</taxon>
        <taxon>Anura</taxon>
        <taxon>Neobatrachia</taxon>
        <taxon>Hyloidea</taxon>
        <taxon>Dendrobatidae</taxon>
        <taxon>Dendrobatinae</taxon>
        <taxon>Ranitomeya</taxon>
    </lineage>
</organism>
<keyword evidence="1" id="KW-0812">Transmembrane</keyword>
<comment type="caution">
    <text evidence="2">The sequence shown here is derived from an EMBL/GenBank/DDBJ whole genome shotgun (WGS) entry which is preliminary data.</text>
</comment>
<dbReference type="PANTHER" id="PTHR34262">
    <property type="entry name" value="TRANSMEMBRANE PROTEIN 220"/>
    <property type="match status" value="1"/>
</dbReference>
<dbReference type="InterPro" id="IPR029377">
    <property type="entry name" value="TMEM220"/>
</dbReference>
<name>A0ABN9MIM4_9NEOB</name>
<evidence type="ECO:0000313" key="2">
    <source>
        <dbReference type="EMBL" id="CAJ0966630.1"/>
    </source>
</evidence>
<gene>
    <name evidence="2" type="ORF">RIMI_LOCUS21500488</name>
</gene>
<accession>A0ABN9MIM4</accession>